<dbReference type="GeneID" id="83548247"/>
<keyword evidence="10" id="KW-1185">Reference proteome</keyword>
<comment type="caution">
    <text evidence="9">The sequence shown here is derived from an EMBL/GenBank/DDBJ whole genome shotgun (WGS) entry which is preliminary data.</text>
</comment>
<gene>
    <name evidence="9" type="ORF">FC66_GL000233</name>
</gene>
<dbReference type="GO" id="GO:0050661">
    <property type="term" value="F:NADP binding"/>
    <property type="evidence" value="ECO:0007669"/>
    <property type="project" value="InterPro"/>
</dbReference>
<dbReference type="InterPro" id="IPR012259">
    <property type="entry name" value="DHFR"/>
</dbReference>
<protein>
    <recommendedName>
        <fullName evidence="3 7">Dihydrofolate reductase</fullName>
        <ecNumber evidence="3 7">1.5.1.3</ecNumber>
    </recommendedName>
</protein>
<comment type="similarity">
    <text evidence="2 7">Belongs to the dihydrofolate reductase family.</text>
</comment>
<dbReference type="EC" id="1.5.1.3" evidence="3 7"/>
<evidence type="ECO:0000256" key="1">
    <source>
        <dbReference type="ARBA" id="ARBA00004903"/>
    </source>
</evidence>
<feature type="domain" description="DHFR" evidence="8">
    <location>
        <begin position="1"/>
        <end position="161"/>
    </location>
</feature>
<evidence type="ECO:0000259" key="8">
    <source>
        <dbReference type="PROSITE" id="PS51330"/>
    </source>
</evidence>
<evidence type="ECO:0000256" key="3">
    <source>
        <dbReference type="ARBA" id="ARBA00012856"/>
    </source>
</evidence>
<dbReference type="CDD" id="cd00209">
    <property type="entry name" value="DHFR"/>
    <property type="match status" value="1"/>
</dbReference>
<dbReference type="GO" id="GO:0046452">
    <property type="term" value="P:dihydrofolate metabolic process"/>
    <property type="evidence" value="ECO:0007669"/>
    <property type="project" value="TreeGrafter"/>
</dbReference>
<comment type="catalytic activity">
    <reaction evidence="7">
        <text>(6S)-5,6,7,8-tetrahydrofolate + NADP(+) = 7,8-dihydrofolate + NADPH + H(+)</text>
        <dbReference type="Rhea" id="RHEA:15009"/>
        <dbReference type="ChEBI" id="CHEBI:15378"/>
        <dbReference type="ChEBI" id="CHEBI:57451"/>
        <dbReference type="ChEBI" id="CHEBI:57453"/>
        <dbReference type="ChEBI" id="CHEBI:57783"/>
        <dbReference type="ChEBI" id="CHEBI:58349"/>
        <dbReference type="EC" id="1.5.1.3"/>
    </reaction>
</comment>
<evidence type="ECO:0000256" key="2">
    <source>
        <dbReference type="ARBA" id="ARBA00009539"/>
    </source>
</evidence>
<dbReference type="AlphaFoldDB" id="A0A0R1HT21"/>
<proteinExistence type="inferred from homology"/>
<evidence type="ECO:0000256" key="6">
    <source>
        <dbReference type="ARBA" id="ARBA00023002"/>
    </source>
</evidence>
<dbReference type="Pfam" id="PF00186">
    <property type="entry name" value="DHFR_1"/>
    <property type="match status" value="1"/>
</dbReference>
<accession>A0A0R1HT21</accession>
<dbReference type="RefSeq" id="WP_057973551.1">
    <property type="nucleotide sequence ID" value="NZ_AZDI01000001.1"/>
</dbReference>
<evidence type="ECO:0000313" key="10">
    <source>
        <dbReference type="Proteomes" id="UP000051450"/>
    </source>
</evidence>
<dbReference type="GO" id="GO:0005829">
    <property type="term" value="C:cytosol"/>
    <property type="evidence" value="ECO:0007669"/>
    <property type="project" value="TreeGrafter"/>
</dbReference>
<evidence type="ECO:0000313" key="9">
    <source>
        <dbReference type="EMBL" id="KRK46609.1"/>
    </source>
</evidence>
<keyword evidence="5 7" id="KW-0521">NADP</keyword>
<dbReference type="GO" id="GO:0046654">
    <property type="term" value="P:tetrahydrofolate biosynthetic process"/>
    <property type="evidence" value="ECO:0007669"/>
    <property type="project" value="UniProtKB-UniPathway"/>
</dbReference>
<dbReference type="EMBL" id="AZDI01000001">
    <property type="protein sequence ID" value="KRK46609.1"/>
    <property type="molecule type" value="Genomic_DNA"/>
</dbReference>
<evidence type="ECO:0000256" key="4">
    <source>
        <dbReference type="ARBA" id="ARBA00022563"/>
    </source>
</evidence>
<dbReference type="Gene3D" id="3.40.430.10">
    <property type="entry name" value="Dihydrofolate Reductase, subunit A"/>
    <property type="match status" value="1"/>
</dbReference>
<organism evidence="9 10">
    <name type="scientific">Dellaglioa algida DSM 15638</name>
    <dbReference type="NCBI Taxonomy" id="1423719"/>
    <lineage>
        <taxon>Bacteria</taxon>
        <taxon>Bacillati</taxon>
        <taxon>Bacillota</taxon>
        <taxon>Bacilli</taxon>
        <taxon>Lactobacillales</taxon>
        <taxon>Lactobacillaceae</taxon>
        <taxon>Dellaglioa</taxon>
    </lineage>
</organism>
<dbReference type="GO" id="GO:0046655">
    <property type="term" value="P:folic acid metabolic process"/>
    <property type="evidence" value="ECO:0007669"/>
    <property type="project" value="TreeGrafter"/>
</dbReference>
<evidence type="ECO:0000256" key="7">
    <source>
        <dbReference type="PIRNR" id="PIRNR000194"/>
    </source>
</evidence>
<sequence>MINFIWAEDDEQHIGYKGKLPWHLPNDMKFFKKMTINKVVVMGRNTFESFPGLLPNRVNVVVSSKSDLVETDNLKIVHSIPELNSLLETFSDDIFVIGGATLFEEMYSNVDRLYQTKIHAIFDGDVTMVPINYDDWQLVEKIDGQTDEKNKYQHEFRIYNRK</sequence>
<dbReference type="UniPathway" id="UPA00077">
    <property type="reaction ID" value="UER00158"/>
</dbReference>
<dbReference type="GO" id="GO:0006730">
    <property type="term" value="P:one-carbon metabolic process"/>
    <property type="evidence" value="ECO:0007669"/>
    <property type="project" value="UniProtKB-KW"/>
</dbReference>
<keyword evidence="6 7" id="KW-0560">Oxidoreductase</keyword>
<dbReference type="PIRSF" id="PIRSF000194">
    <property type="entry name" value="DHFR"/>
    <property type="match status" value="1"/>
</dbReference>
<name>A0A0R1HT21_9LACO</name>
<comment type="function">
    <text evidence="7">Key enzyme in folate metabolism. Catalyzes an essential reaction for de novo glycine and purine synthesis, and for DNA precursor synthesis.</text>
</comment>
<evidence type="ECO:0000256" key="5">
    <source>
        <dbReference type="ARBA" id="ARBA00022857"/>
    </source>
</evidence>
<dbReference type="SUPFAM" id="SSF53597">
    <property type="entry name" value="Dihydrofolate reductase-like"/>
    <property type="match status" value="1"/>
</dbReference>
<dbReference type="GO" id="GO:0004146">
    <property type="term" value="F:dihydrofolate reductase activity"/>
    <property type="evidence" value="ECO:0007669"/>
    <property type="project" value="UniProtKB-EC"/>
</dbReference>
<keyword evidence="4 7" id="KW-0554">One-carbon metabolism</keyword>
<dbReference type="PROSITE" id="PS51330">
    <property type="entry name" value="DHFR_2"/>
    <property type="match status" value="1"/>
</dbReference>
<dbReference type="PATRIC" id="fig|1423719.4.peg.235"/>
<dbReference type="PANTHER" id="PTHR48069:SF3">
    <property type="entry name" value="DIHYDROFOLATE REDUCTASE"/>
    <property type="match status" value="1"/>
</dbReference>
<dbReference type="STRING" id="1423719.FC66_GL000233"/>
<dbReference type="InterPro" id="IPR001796">
    <property type="entry name" value="DHFR_dom"/>
</dbReference>
<dbReference type="InterPro" id="IPR024072">
    <property type="entry name" value="DHFR-like_dom_sf"/>
</dbReference>
<dbReference type="Proteomes" id="UP000051450">
    <property type="component" value="Unassembled WGS sequence"/>
</dbReference>
<dbReference type="PRINTS" id="PR00070">
    <property type="entry name" value="DHFR"/>
</dbReference>
<comment type="pathway">
    <text evidence="1 7">Cofactor biosynthesis; tetrahydrofolate biosynthesis; 5,6,7,8-tetrahydrofolate from 7,8-dihydrofolate: step 1/1.</text>
</comment>
<dbReference type="OrthoDB" id="9804315at2"/>
<dbReference type="PANTHER" id="PTHR48069">
    <property type="entry name" value="DIHYDROFOLATE REDUCTASE"/>
    <property type="match status" value="1"/>
</dbReference>
<reference evidence="9 10" key="1">
    <citation type="journal article" date="2015" name="Genome Announc.">
        <title>Expanding the biotechnology potential of lactobacilli through comparative genomics of 213 strains and associated genera.</title>
        <authorList>
            <person name="Sun Z."/>
            <person name="Harris H.M."/>
            <person name="McCann A."/>
            <person name="Guo C."/>
            <person name="Argimon S."/>
            <person name="Zhang W."/>
            <person name="Yang X."/>
            <person name="Jeffery I.B."/>
            <person name="Cooney J.C."/>
            <person name="Kagawa T.F."/>
            <person name="Liu W."/>
            <person name="Song Y."/>
            <person name="Salvetti E."/>
            <person name="Wrobel A."/>
            <person name="Rasinkangas P."/>
            <person name="Parkhill J."/>
            <person name="Rea M.C."/>
            <person name="O'Sullivan O."/>
            <person name="Ritari J."/>
            <person name="Douillard F.P."/>
            <person name="Paul Ross R."/>
            <person name="Yang R."/>
            <person name="Briner A.E."/>
            <person name="Felis G.E."/>
            <person name="de Vos W.M."/>
            <person name="Barrangou R."/>
            <person name="Klaenhammer T.R."/>
            <person name="Caufield P.W."/>
            <person name="Cui Y."/>
            <person name="Zhang H."/>
            <person name="O'Toole P.W."/>
        </authorList>
    </citation>
    <scope>NUCLEOTIDE SEQUENCE [LARGE SCALE GENOMIC DNA]</scope>
    <source>
        <strain evidence="9 10">DSM 15638</strain>
    </source>
</reference>